<dbReference type="Gene3D" id="3.40.50.850">
    <property type="entry name" value="Isochorismatase-like"/>
    <property type="match status" value="1"/>
</dbReference>
<evidence type="ECO:0000313" key="4">
    <source>
        <dbReference type="Proteomes" id="UP000600865"/>
    </source>
</evidence>
<keyword evidence="4" id="KW-1185">Reference proteome</keyword>
<dbReference type="Pfam" id="PF00857">
    <property type="entry name" value="Isochorismatase"/>
    <property type="match status" value="1"/>
</dbReference>
<feature type="domain" description="Isochorismatase-like" evidence="2">
    <location>
        <begin position="7"/>
        <end position="179"/>
    </location>
</feature>
<dbReference type="InterPro" id="IPR036380">
    <property type="entry name" value="Isochorismatase-like_sf"/>
</dbReference>
<dbReference type="CDD" id="cd01014">
    <property type="entry name" value="nicotinamidase_related"/>
    <property type="match status" value="1"/>
</dbReference>
<sequence>MEGMDHALLLIDWQLGFDDVALWGGARNNPDAEGNALKLLMAWRAAGLPIFHIRHDSQSPDSALRLDKPSGAFKPAFVPRAGEFEIVKHVNSSFIGTTLETDLRELGVGKLTLAGLTTNHCVSTTVRMAGNLGFDVNLVGDACATFNRRAADGTVYPAQLVHDLSLANIDGEFCKVVSVEAALEAI</sequence>
<dbReference type="AlphaFoldDB" id="A0A918NGF2"/>
<dbReference type="InterPro" id="IPR000868">
    <property type="entry name" value="Isochorismatase-like_dom"/>
</dbReference>
<protein>
    <submittedName>
        <fullName evidence="3">Isochorismatase</fullName>
    </submittedName>
</protein>
<dbReference type="EMBL" id="BMYV01000001">
    <property type="protein sequence ID" value="GGX65663.1"/>
    <property type="molecule type" value="Genomic_DNA"/>
</dbReference>
<dbReference type="Proteomes" id="UP000600865">
    <property type="component" value="Unassembled WGS sequence"/>
</dbReference>
<evidence type="ECO:0000259" key="2">
    <source>
        <dbReference type="Pfam" id="PF00857"/>
    </source>
</evidence>
<gene>
    <name evidence="3" type="ORF">GCM10011309_14900</name>
</gene>
<dbReference type="SUPFAM" id="SSF52499">
    <property type="entry name" value="Isochorismatase-like hydrolases"/>
    <property type="match status" value="1"/>
</dbReference>
<evidence type="ECO:0000256" key="1">
    <source>
        <dbReference type="ARBA" id="ARBA00022801"/>
    </source>
</evidence>
<proteinExistence type="predicted"/>
<evidence type="ECO:0000313" key="3">
    <source>
        <dbReference type="EMBL" id="GGX65663.1"/>
    </source>
</evidence>
<name>A0A918NGF2_9PROT</name>
<dbReference type="PANTHER" id="PTHR43540">
    <property type="entry name" value="PEROXYUREIDOACRYLATE/UREIDOACRYLATE AMIDOHYDROLASE-RELATED"/>
    <property type="match status" value="1"/>
</dbReference>
<dbReference type="InterPro" id="IPR050272">
    <property type="entry name" value="Isochorismatase-like_hydrls"/>
</dbReference>
<organism evidence="3 4">
    <name type="scientific">Litorimonas cladophorae</name>
    <dbReference type="NCBI Taxonomy" id="1220491"/>
    <lineage>
        <taxon>Bacteria</taxon>
        <taxon>Pseudomonadati</taxon>
        <taxon>Pseudomonadota</taxon>
        <taxon>Alphaproteobacteria</taxon>
        <taxon>Maricaulales</taxon>
        <taxon>Robiginitomaculaceae</taxon>
    </lineage>
</organism>
<comment type="caution">
    <text evidence="3">The sequence shown here is derived from an EMBL/GenBank/DDBJ whole genome shotgun (WGS) entry which is preliminary data.</text>
</comment>
<dbReference type="GO" id="GO:0016787">
    <property type="term" value="F:hydrolase activity"/>
    <property type="evidence" value="ECO:0007669"/>
    <property type="project" value="UniProtKB-KW"/>
</dbReference>
<reference evidence="3 4" key="1">
    <citation type="journal article" date="2014" name="Int. J. Syst. Evol. Microbiol.">
        <title>Complete genome sequence of Corynebacterium casei LMG S-19264T (=DSM 44701T), isolated from a smear-ripened cheese.</title>
        <authorList>
            <consortium name="US DOE Joint Genome Institute (JGI-PGF)"/>
            <person name="Walter F."/>
            <person name="Albersmeier A."/>
            <person name="Kalinowski J."/>
            <person name="Ruckert C."/>
        </authorList>
    </citation>
    <scope>NUCLEOTIDE SEQUENCE [LARGE SCALE GENOMIC DNA]</scope>
    <source>
        <strain evidence="3 4">KCTC 23968</strain>
    </source>
</reference>
<keyword evidence="1" id="KW-0378">Hydrolase</keyword>
<accession>A0A918NGF2</accession>
<dbReference type="PANTHER" id="PTHR43540:SF1">
    <property type="entry name" value="ISOCHORISMATASE HYDROLASE"/>
    <property type="match status" value="1"/>
</dbReference>